<keyword evidence="2" id="KW-1185">Reference proteome</keyword>
<organism evidence="1 2">
    <name type="scientific">Roseomonas haemaphysalidis</name>
    <dbReference type="NCBI Taxonomy" id="2768162"/>
    <lineage>
        <taxon>Bacteria</taxon>
        <taxon>Pseudomonadati</taxon>
        <taxon>Pseudomonadota</taxon>
        <taxon>Alphaproteobacteria</taxon>
        <taxon>Acetobacterales</taxon>
        <taxon>Roseomonadaceae</taxon>
        <taxon>Roseomonas</taxon>
    </lineage>
</organism>
<dbReference type="Proteomes" id="UP001518989">
    <property type="component" value="Unassembled WGS sequence"/>
</dbReference>
<keyword evidence="1" id="KW-0449">Lipoprotein</keyword>
<reference evidence="1 2" key="1">
    <citation type="submission" date="2020-09" db="EMBL/GenBank/DDBJ databases">
        <title>Roseomonas.</title>
        <authorList>
            <person name="Zhu W."/>
        </authorList>
    </citation>
    <scope>NUCLEOTIDE SEQUENCE [LARGE SCALE GENOMIC DNA]</scope>
    <source>
        <strain evidence="1 2">573</strain>
    </source>
</reference>
<name>A0ABS3KRU5_9PROT</name>
<dbReference type="EMBL" id="JACTNG010000007">
    <property type="protein sequence ID" value="MBO1080191.1"/>
    <property type="molecule type" value="Genomic_DNA"/>
</dbReference>
<comment type="caution">
    <text evidence="1">The sequence shown here is derived from an EMBL/GenBank/DDBJ whole genome shotgun (WGS) entry which is preliminary data.</text>
</comment>
<evidence type="ECO:0000313" key="1">
    <source>
        <dbReference type="EMBL" id="MBO1080191.1"/>
    </source>
</evidence>
<proteinExistence type="predicted"/>
<dbReference type="SUPFAM" id="SSF159270">
    <property type="entry name" value="YmcC-like"/>
    <property type="match status" value="1"/>
</dbReference>
<evidence type="ECO:0000313" key="2">
    <source>
        <dbReference type="Proteomes" id="UP001518989"/>
    </source>
</evidence>
<gene>
    <name evidence="1" type="ORF">IAI61_14220</name>
</gene>
<dbReference type="Gene3D" id="2.40.360.10">
    <property type="entry name" value="YmcC-like"/>
    <property type="match status" value="1"/>
</dbReference>
<dbReference type="Pfam" id="PF11102">
    <property type="entry name" value="YjbF"/>
    <property type="match status" value="1"/>
</dbReference>
<dbReference type="InterPro" id="IPR023373">
    <property type="entry name" value="YmcC_sf"/>
</dbReference>
<sequence length="224" mass="24012">MRCLPLLVLLLSGCGPLVPESWVPAWADIPGAETLGLTDTLPEAEREEVPAAALAQADGEPALFLRWGGRQALAVLAQQSGENRMWRSAGGVVVATDGARVVATAGLRTWLAATRLDGPDPLDEPLLLDGREVALRRQVDLMRSDRSPEGMRFGVSLSCRLRGALVQPEAGPVALLITERCRGGGESFANRFWADPQTGGIYRSEQWIGPQGPMWVEVVNPPAS</sequence>
<protein>
    <submittedName>
        <fullName evidence="1">YjbF family lipoprotein</fullName>
    </submittedName>
</protein>
<dbReference type="InterPro" id="IPR021308">
    <property type="entry name" value="GfcB"/>
</dbReference>
<accession>A0ABS3KRU5</accession>